<gene>
    <name evidence="3" type="primary">LOC136075948</name>
</gene>
<evidence type="ECO:0000313" key="3">
    <source>
        <dbReference type="RefSeq" id="XP_065645470.1"/>
    </source>
</evidence>
<reference evidence="2" key="1">
    <citation type="submission" date="2025-05" db="UniProtKB">
        <authorList>
            <consortium name="RefSeq"/>
        </authorList>
    </citation>
    <scope>NUCLEOTIDE SEQUENCE [LARGE SCALE GENOMIC DNA]</scope>
</reference>
<sequence>MDQIDVILPKVRTALKHVCIDDAVAFAFRNQATKVPLKWRTISQPLVIITPTIILKTYLKLTNYASVHQMRNICEGGVVSIYIHNSISFIQRKDLNVNNTDCESSCVEIINTLGRNIIINAIYRQPADLKMVRNRIKKTNKVAIPSETMKVAVNKVLEGIQLNVVARQFNIDRMTLKRYCRKKRLNPNEAFKPNYNNRQVFTAEDEKSLSSYLLIASKMNYGLSTRSTRLLAYEFALKNNKICPSSWIKNKIAGIDWLQGFMKRQPELSLRTPEATSFARSTAFNKHTVREFFQNIKTVSNRYKYNPNCIYNVDETGLTTVQKPVKVLAGRGSKQVGRITSAERGTLVTGCCASNAIGNSIPPLFIFPRVKFHDYMIKEGPPGCVGFANPSGWMNSEIFIEWIKHFVKYSNCSQESPVLLLLYSHESHISVKGLELAIQHGITMISFPPHCSHKLQPLDRTVFGPLKRFYNSACDNWMVSNPRPMTIYDIVSIVREPYTKAFSPSNIQTGFRVAGIEPFNSEIFKDDEYLPSSVTDRAAPDTVTITPVNNMESEMIPAHVNHIESEIAIVNIETSILNKVSTSVASIISPEVLKPYPKASARKKNVKSRQLKTRILTDTPVRNEIRLSKENKILKQTKNQQKVFTKDKKETKNYLLRNKKQCKPKAASQLDFHK</sequence>
<dbReference type="InterPro" id="IPR050863">
    <property type="entry name" value="CenT-Element_Derived"/>
</dbReference>
<feature type="domain" description="DDE-1" evidence="1">
    <location>
        <begin position="348"/>
        <end position="511"/>
    </location>
</feature>
<dbReference type="GeneID" id="136075948"/>
<dbReference type="RefSeq" id="XP_065645470.1">
    <property type="nucleotide sequence ID" value="XM_065789398.1"/>
</dbReference>
<reference evidence="3" key="2">
    <citation type="submission" date="2025-08" db="UniProtKB">
        <authorList>
            <consortium name="RefSeq"/>
        </authorList>
    </citation>
    <scope>IDENTIFICATION</scope>
</reference>
<organism evidence="2 3">
    <name type="scientific">Hydra vulgaris</name>
    <name type="common">Hydra</name>
    <name type="synonym">Hydra attenuata</name>
    <dbReference type="NCBI Taxonomy" id="6087"/>
    <lineage>
        <taxon>Eukaryota</taxon>
        <taxon>Metazoa</taxon>
        <taxon>Cnidaria</taxon>
        <taxon>Hydrozoa</taxon>
        <taxon>Hydroidolina</taxon>
        <taxon>Anthoathecata</taxon>
        <taxon>Aplanulata</taxon>
        <taxon>Hydridae</taxon>
        <taxon>Hydra</taxon>
    </lineage>
</organism>
<dbReference type="PANTHER" id="PTHR19303:SF71">
    <property type="entry name" value="ZINC FINGER PHD-TYPE DOMAIN-CONTAINING PROTEIN"/>
    <property type="match status" value="1"/>
</dbReference>
<keyword evidence="2" id="KW-1185">Reference proteome</keyword>
<dbReference type="Pfam" id="PF03184">
    <property type="entry name" value="DDE_1"/>
    <property type="match status" value="1"/>
</dbReference>
<evidence type="ECO:0000259" key="1">
    <source>
        <dbReference type="Pfam" id="PF03184"/>
    </source>
</evidence>
<accession>A0ABM4B995</accession>
<proteinExistence type="predicted"/>
<dbReference type="Proteomes" id="UP001652625">
    <property type="component" value="Chromosome 02"/>
</dbReference>
<name>A0ABM4B995_HYDVU</name>
<dbReference type="PANTHER" id="PTHR19303">
    <property type="entry name" value="TRANSPOSON"/>
    <property type="match status" value="1"/>
</dbReference>
<evidence type="ECO:0000313" key="2">
    <source>
        <dbReference type="Proteomes" id="UP001652625"/>
    </source>
</evidence>
<protein>
    <submittedName>
        <fullName evidence="3">Tigger transposable element-derived protein 4-like</fullName>
    </submittedName>
</protein>
<dbReference type="InterPro" id="IPR004875">
    <property type="entry name" value="DDE_SF_endonuclease_dom"/>
</dbReference>